<evidence type="ECO:0000256" key="1">
    <source>
        <dbReference type="SAM" id="SignalP"/>
    </source>
</evidence>
<sequence>MRFILASLALVAMASAQETCRFSMSVQSTDPLGAMVGKNVVRSGNGTILVDEIGGGKVMRFVNEGEGSGSALGCNKEMKRQDADMISMGCDGVVTRLVDKALATTTTRFITCKSAGNNGTQEILAKNTCGTSRTLTTFKSTTLCHPNCPNSPLATPTTPSIFTPYTAALLATSSLPTSTTTTSIPTSKTGCPIQLINSTTFVPPSLILPSDTTTFQPFNHSLTLTPTTTTSLYFSIPLYAPFSYSRTCTLIYLQDALAPVIGPATSNVVISALSEDGSFVGEIARATLGRGSQGIVNFACGGGMGVVFEVAGEDGGEGGGGGGGFGFVNSYMAPAVGFFLSVCV</sequence>
<keyword evidence="3" id="KW-1185">Reference proteome</keyword>
<organism evidence="2 3">
    <name type="scientific">Glarea lozoyensis (strain ATCC 20868 / MF5171)</name>
    <dbReference type="NCBI Taxonomy" id="1116229"/>
    <lineage>
        <taxon>Eukaryota</taxon>
        <taxon>Fungi</taxon>
        <taxon>Dikarya</taxon>
        <taxon>Ascomycota</taxon>
        <taxon>Pezizomycotina</taxon>
        <taxon>Leotiomycetes</taxon>
        <taxon>Helotiales</taxon>
        <taxon>Helotiaceae</taxon>
        <taxon>Glarea</taxon>
    </lineage>
</organism>
<accession>S3DDM3</accession>
<dbReference type="EMBL" id="KE145365">
    <property type="protein sequence ID" value="EPE30086.1"/>
    <property type="molecule type" value="Genomic_DNA"/>
</dbReference>
<dbReference type="RefSeq" id="XP_008082763.1">
    <property type="nucleotide sequence ID" value="XM_008084572.1"/>
</dbReference>
<feature type="chain" id="PRO_5004508410" description="Ubiquitin 3 binding protein But2 C-terminal domain-containing protein" evidence="1">
    <location>
        <begin position="17"/>
        <end position="344"/>
    </location>
</feature>
<dbReference type="HOGENOM" id="CLU_806658_0_0_1"/>
<dbReference type="KEGG" id="glz:GLAREA_12809"/>
<name>S3DDM3_GLAL2</name>
<gene>
    <name evidence="2" type="ORF">GLAREA_12809</name>
</gene>
<evidence type="ECO:0000313" key="3">
    <source>
        <dbReference type="Proteomes" id="UP000016922"/>
    </source>
</evidence>
<reference evidence="2 3" key="1">
    <citation type="journal article" date="2013" name="BMC Genomics">
        <title>Genomics-driven discovery of the pneumocandin biosynthetic gene cluster in the fungus Glarea lozoyensis.</title>
        <authorList>
            <person name="Chen L."/>
            <person name="Yue Q."/>
            <person name="Zhang X."/>
            <person name="Xiang M."/>
            <person name="Wang C."/>
            <person name="Li S."/>
            <person name="Che Y."/>
            <person name="Ortiz-Lopez F.J."/>
            <person name="Bills G.F."/>
            <person name="Liu X."/>
            <person name="An Z."/>
        </authorList>
    </citation>
    <scope>NUCLEOTIDE SEQUENCE [LARGE SCALE GENOMIC DNA]</scope>
    <source>
        <strain evidence="3">ATCC 20868 / MF5171</strain>
    </source>
</reference>
<dbReference type="GeneID" id="19471849"/>
<feature type="signal peptide" evidence="1">
    <location>
        <begin position="1"/>
        <end position="16"/>
    </location>
</feature>
<keyword evidence="1" id="KW-0732">Signal</keyword>
<evidence type="ECO:0008006" key="4">
    <source>
        <dbReference type="Google" id="ProtNLM"/>
    </source>
</evidence>
<dbReference type="AlphaFoldDB" id="S3DDM3"/>
<dbReference type="Proteomes" id="UP000016922">
    <property type="component" value="Unassembled WGS sequence"/>
</dbReference>
<proteinExistence type="predicted"/>
<evidence type="ECO:0000313" key="2">
    <source>
        <dbReference type="EMBL" id="EPE30086.1"/>
    </source>
</evidence>
<protein>
    <recommendedName>
        <fullName evidence="4">Ubiquitin 3 binding protein But2 C-terminal domain-containing protein</fullName>
    </recommendedName>
</protein>